<keyword evidence="7" id="KW-1185">Reference proteome</keyword>
<dbReference type="InterPro" id="IPR001424">
    <property type="entry name" value="SOD_Cu_Zn_dom"/>
</dbReference>
<comment type="catalytic activity">
    <reaction evidence="2">
        <text>2 superoxide + 2 H(+) = H2O2 + O2</text>
        <dbReference type="Rhea" id="RHEA:20696"/>
        <dbReference type="ChEBI" id="CHEBI:15378"/>
        <dbReference type="ChEBI" id="CHEBI:15379"/>
        <dbReference type="ChEBI" id="CHEBI:16240"/>
        <dbReference type="ChEBI" id="CHEBI:18421"/>
        <dbReference type="EC" id="1.15.1.1"/>
    </reaction>
</comment>
<dbReference type="PROSITE" id="PS00087">
    <property type="entry name" value="SOD_CU_ZN_1"/>
    <property type="match status" value="1"/>
</dbReference>
<dbReference type="EC" id="1.15.1.1" evidence="2"/>
<dbReference type="InterPro" id="IPR006311">
    <property type="entry name" value="TAT_signal"/>
</dbReference>
<dbReference type="InterPro" id="IPR036423">
    <property type="entry name" value="SOD-like_Cu/Zn_dom_sf"/>
</dbReference>
<comment type="cofactor">
    <cofactor evidence="2">
        <name>Cu cation</name>
        <dbReference type="ChEBI" id="CHEBI:23378"/>
    </cofactor>
    <text evidence="2">Binds 1 copper ion per subunit.</text>
</comment>
<feature type="chain" id="PRO_5012605087" description="Superoxide dismutase [Cu-Zn]" evidence="4">
    <location>
        <begin position="30"/>
        <end position="181"/>
    </location>
</feature>
<gene>
    <name evidence="6" type="ORF">CAL28_04860</name>
</gene>
<keyword evidence="2" id="KW-0862">Zinc</keyword>
<dbReference type="OrthoDB" id="5431326at2"/>
<evidence type="ECO:0000313" key="6">
    <source>
        <dbReference type="EMBL" id="OZI67034.1"/>
    </source>
</evidence>
<dbReference type="RefSeq" id="WP_094840227.1">
    <property type="nucleotide sequence ID" value="NZ_NEVS01000001.1"/>
</dbReference>
<feature type="signal peptide" evidence="4">
    <location>
        <begin position="1"/>
        <end position="29"/>
    </location>
</feature>
<comment type="cofactor">
    <cofactor evidence="2">
        <name>Zn(2+)</name>
        <dbReference type="ChEBI" id="CHEBI:29105"/>
    </cofactor>
    <text evidence="2">Binds 1 zinc ion per subunit.</text>
</comment>
<comment type="caution">
    <text evidence="6">The sequence shown here is derived from an EMBL/GenBank/DDBJ whole genome shotgun (WGS) entry which is preliminary data.</text>
</comment>
<keyword evidence="4" id="KW-0732">Signal</keyword>
<comment type="similarity">
    <text evidence="1 2">Belongs to the Cu-Zn superoxide dismutase family.</text>
</comment>
<evidence type="ECO:0000259" key="5">
    <source>
        <dbReference type="Pfam" id="PF00080"/>
    </source>
</evidence>
<dbReference type="CDD" id="cd00305">
    <property type="entry name" value="Cu-Zn_Superoxide_Dismutase"/>
    <property type="match status" value="1"/>
</dbReference>
<evidence type="ECO:0000313" key="7">
    <source>
        <dbReference type="Proteomes" id="UP000215767"/>
    </source>
</evidence>
<dbReference type="PROSITE" id="PS51318">
    <property type="entry name" value="TAT"/>
    <property type="match status" value="1"/>
</dbReference>
<dbReference type="Proteomes" id="UP000215767">
    <property type="component" value="Unassembled WGS sequence"/>
</dbReference>
<feature type="region of interest" description="Disordered" evidence="3">
    <location>
        <begin position="81"/>
        <end position="117"/>
    </location>
</feature>
<dbReference type="Pfam" id="PF00080">
    <property type="entry name" value="Sod_Cu"/>
    <property type="match status" value="1"/>
</dbReference>
<keyword evidence="2" id="KW-0186">Copper</keyword>
<name>A0A261UYS6_9BORD</name>
<dbReference type="InterPro" id="IPR018152">
    <property type="entry name" value="SOD_Cu/Zn_BS"/>
</dbReference>
<feature type="domain" description="Superoxide dismutase copper/zinc binding" evidence="5">
    <location>
        <begin position="48"/>
        <end position="180"/>
    </location>
</feature>
<dbReference type="GO" id="GO:0005507">
    <property type="term" value="F:copper ion binding"/>
    <property type="evidence" value="ECO:0007669"/>
    <property type="project" value="InterPro"/>
</dbReference>
<dbReference type="SUPFAM" id="SSF49329">
    <property type="entry name" value="Cu,Zn superoxide dismutase-like"/>
    <property type="match status" value="1"/>
</dbReference>
<dbReference type="InterPro" id="IPR024134">
    <property type="entry name" value="SOD_Cu/Zn_/chaperone"/>
</dbReference>
<evidence type="ECO:0000256" key="2">
    <source>
        <dbReference type="RuleBase" id="RU000393"/>
    </source>
</evidence>
<evidence type="ECO:0000256" key="1">
    <source>
        <dbReference type="ARBA" id="ARBA00010457"/>
    </source>
</evidence>
<evidence type="ECO:0000256" key="4">
    <source>
        <dbReference type="SAM" id="SignalP"/>
    </source>
</evidence>
<dbReference type="GO" id="GO:0004784">
    <property type="term" value="F:superoxide dismutase activity"/>
    <property type="evidence" value="ECO:0007669"/>
    <property type="project" value="UniProtKB-EC"/>
</dbReference>
<dbReference type="NCBIfam" id="NF007628">
    <property type="entry name" value="PRK10290.1"/>
    <property type="match status" value="1"/>
</dbReference>
<reference evidence="7" key="1">
    <citation type="submission" date="2017-05" db="EMBL/GenBank/DDBJ databases">
        <title>Complete and WGS of Bordetella genogroups.</title>
        <authorList>
            <person name="Spilker T."/>
            <person name="Lipuma J."/>
        </authorList>
    </citation>
    <scope>NUCLEOTIDE SEQUENCE [LARGE SCALE GENOMIC DNA]</scope>
    <source>
        <strain evidence="7">AU8856</strain>
    </source>
</reference>
<dbReference type="PANTHER" id="PTHR10003">
    <property type="entry name" value="SUPEROXIDE DISMUTASE CU-ZN -RELATED"/>
    <property type="match status" value="1"/>
</dbReference>
<keyword evidence="2" id="KW-0479">Metal-binding</keyword>
<evidence type="ECO:0000256" key="3">
    <source>
        <dbReference type="SAM" id="MobiDB-lite"/>
    </source>
</evidence>
<proteinExistence type="inferred from homology"/>
<organism evidence="6 7">
    <name type="scientific">Bordetella genomosp. 11</name>
    <dbReference type="NCBI Taxonomy" id="1416808"/>
    <lineage>
        <taxon>Bacteria</taxon>
        <taxon>Pseudomonadati</taxon>
        <taxon>Pseudomonadota</taxon>
        <taxon>Betaproteobacteria</taxon>
        <taxon>Burkholderiales</taxon>
        <taxon>Alcaligenaceae</taxon>
        <taxon>Bordetella</taxon>
    </lineage>
</organism>
<sequence>MKHSHSRKALLAATAVAAAALFAAAPARADVTVPMALATPTGKGEDIGTVTLSQNKYGLLLTPNLKGLPPGLHGFHIHEKGDCGPSQQDGKPVPAGAAGGHYDPNGTKKHGSPWGDGHRGDLPALYVDAAGNATNPVLAPRLKLAEVHKHALMIHVGGDNHSDHPLPLGGGGARAACGVIP</sequence>
<comment type="function">
    <text evidence="2">Destroys radicals which are normally produced within the cells and which are toxic to biological systems.</text>
</comment>
<accession>A0A261UYS6</accession>
<dbReference type="PROSITE" id="PS00332">
    <property type="entry name" value="SOD_CU_ZN_2"/>
    <property type="match status" value="1"/>
</dbReference>
<keyword evidence="2" id="KW-0560">Oxidoreductase</keyword>
<dbReference type="Gene3D" id="2.60.40.200">
    <property type="entry name" value="Superoxide dismutase, copper/zinc binding domain"/>
    <property type="match status" value="1"/>
</dbReference>
<dbReference type="AlphaFoldDB" id="A0A261UYS6"/>
<dbReference type="EMBL" id="NEVS01000001">
    <property type="protein sequence ID" value="OZI67034.1"/>
    <property type="molecule type" value="Genomic_DNA"/>
</dbReference>
<protein>
    <recommendedName>
        <fullName evidence="2">Superoxide dismutase [Cu-Zn]</fullName>
        <ecNumber evidence="2">1.15.1.1</ecNumber>
    </recommendedName>
</protein>